<dbReference type="AlphaFoldDB" id="A0A498RAY2"/>
<feature type="transmembrane region" description="Helical" evidence="1">
    <location>
        <begin position="7"/>
        <end position="24"/>
    </location>
</feature>
<feature type="domain" description="DUF6199" evidence="2">
    <location>
        <begin position="7"/>
        <end position="61"/>
    </location>
</feature>
<name>A0A498RAY2_9FIRM</name>
<accession>A0A498RAY2</accession>
<proteinExistence type="predicted"/>
<keyword evidence="4" id="KW-1185">Reference proteome</keyword>
<dbReference type="OrthoDB" id="2088419at2"/>
<organism evidence="3 4">
    <name type="scientific">Lucifera butyrica</name>
    <dbReference type="NCBI Taxonomy" id="1351585"/>
    <lineage>
        <taxon>Bacteria</taxon>
        <taxon>Bacillati</taxon>
        <taxon>Bacillota</taxon>
        <taxon>Negativicutes</taxon>
        <taxon>Veillonellales</taxon>
        <taxon>Veillonellaceae</taxon>
        <taxon>Lucifera</taxon>
    </lineage>
</organism>
<keyword evidence="1" id="KW-0812">Transmembrane</keyword>
<keyword evidence="1" id="KW-0472">Membrane</keyword>
<evidence type="ECO:0000256" key="1">
    <source>
        <dbReference type="SAM" id="Phobius"/>
    </source>
</evidence>
<dbReference type="Pfam" id="PF19701">
    <property type="entry name" value="DUF6199"/>
    <property type="match status" value="1"/>
</dbReference>
<feature type="transmembrane region" description="Helical" evidence="1">
    <location>
        <begin position="44"/>
        <end position="62"/>
    </location>
</feature>
<evidence type="ECO:0000313" key="3">
    <source>
        <dbReference type="EMBL" id="VBB08155.1"/>
    </source>
</evidence>
<dbReference type="RefSeq" id="WP_122629057.1">
    <property type="nucleotide sequence ID" value="NZ_UPPP01000083.1"/>
</dbReference>
<sequence>MDLFVKLVFIFISILYILFPKAMWKITYGWQMKEGSEPTEEALILFRMSGALFLVIMGFALFH</sequence>
<protein>
    <recommendedName>
        <fullName evidence="2">DUF6199 domain-containing protein</fullName>
    </recommendedName>
</protein>
<evidence type="ECO:0000259" key="2">
    <source>
        <dbReference type="Pfam" id="PF19701"/>
    </source>
</evidence>
<evidence type="ECO:0000313" key="4">
    <source>
        <dbReference type="Proteomes" id="UP000277811"/>
    </source>
</evidence>
<keyword evidence="1" id="KW-1133">Transmembrane helix</keyword>
<dbReference type="EMBL" id="UPPP01000083">
    <property type="protein sequence ID" value="VBB08155.1"/>
    <property type="molecule type" value="Genomic_DNA"/>
</dbReference>
<reference evidence="3 4" key="1">
    <citation type="submission" date="2018-06" db="EMBL/GenBank/DDBJ databases">
        <authorList>
            <person name="Strepis N."/>
        </authorList>
    </citation>
    <scope>NUCLEOTIDE SEQUENCE [LARGE SCALE GENOMIC DNA]</scope>
    <source>
        <strain evidence="3">LUCI</strain>
    </source>
</reference>
<dbReference type="Proteomes" id="UP000277811">
    <property type="component" value="Unassembled WGS sequence"/>
</dbReference>
<gene>
    <name evidence="3" type="ORF">LUCI_3420</name>
</gene>
<dbReference type="InterPro" id="IPR045679">
    <property type="entry name" value="DUF6199"/>
</dbReference>